<evidence type="ECO:0000313" key="2">
    <source>
        <dbReference type="EMBL" id="GGJ30565.1"/>
    </source>
</evidence>
<dbReference type="Pfam" id="PF14243">
    <property type="entry name" value="R2K_3"/>
    <property type="match status" value="1"/>
</dbReference>
<proteinExistence type="predicted"/>
<evidence type="ECO:0000313" key="3">
    <source>
        <dbReference type="Proteomes" id="UP000632222"/>
    </source>
</evidence>
<dbReference type="EMBL" id="BMOD01000004">
    <property type="protein sequence ID" value="GGJ30565.1"/>
    <property type="molecule type" value="Genomic_DNA"/>
</dbReference>
<gene>
    <name evidence="2" type="ORF">GCM10008938_15810</name>
</gene>
<protein>
    <recommendedName>
        <fullName evidence="1">ATP-grasp domain-containing protein</fullName>
    </recommendedName>
</protein>
<organism evidence="2 3">
    <name type="scientific">Deinococcus roseus</name>
    <dbReference type="NCBI Taxonomy" id="392414"/>
    <lineage>
        <taxon>Bacteria</taxon>
        <taxon>Thermotogati</taxon>
        <taxon>Deinococcota</taxon>
        <taxon>Deinococci</taxon>
        <taxon>Deinococcales</taxon>
        <taxon>Deinococcaceae</taxon>
        <taxon>Deinococcus</taxon>
    </lineage>
</organism>
<accession>A0ABQ2D1J2</accession>
<dbReference type="Proteomes" id="UP000632222">
    <property type="component" value="Unassembled WGS sequence"/>
</dbReference>
<dbReference type="SUPFAM" id="SSF56059">
    <property type="entry name" value="Glutathione synthetase ATP-binding domain-like"/>
    <property type="match status" value="1"/>
</dbReference>
<evidence type="ECO:0000259" key="1">
    <source>
        <dbReference type="Pfam" id="PF14243"/>
    </source>
</evidence>
<feature type="domain" description="ATP-grasp" evidence="1">
    <location>
        <begin position="135"/>
        <end position="267"/>
    </location>
</feature>
<comment type="caution">
    <text evidence="2">The sequence shown here is derived from an EMBL/GenBank/DDBJ whole genome shotgun (WGS) entry which is preliminary data.</text>
</comment>
<reference evidence="3" key="1">
    <citation type="journal article" date="2019" name="Int. J. Syst. Evol. Microbiol.">
        <title>The Global Catalogue of Microorganisms (GCM) 10K type strain sequencing project: providing services to taxonomists for standard genome sequencing and annotation.</title>
        <authorList>
            <consortium name="The Broad Institute Genomics Platform"/>
            <consortium name="The Broad Institute Genome Sequencing Center for Infectious Disease"/>
            <person name="Wu L."/>
            <person name="Ma J."/>
        </authorList>
    </citation>
    <scope>NUCLEOTIDE SEQUENCE [LARGE SCALE GENOMIC DNA]</scope>
    <source>
        <strain evidence="3">JCM 14370</strain>
    </source>
</reference>
<keyword evidence="3" id="KW-1185">Reference proteome</keyword>
<dbReference type="RefSeq" id="WP_189002118.1">
    <property type="nucleotide sequence ID" value="NZ_BMOD01000004.1"/>
</dbReference>
<sequence>MSHLMMLEQTLWVLEQKIANPIYDFSFEHLFACGHPYQVPAAIKAIARIGAIEDYPALYQAWLDQGVHLVNTPEEHVRASELPGWYPLLQDLTPGSIWFDHLPTPQEIEDQLDFPIFIKGARQTSKHQSSLCVARDSAELQTILQEYQQDPILHWQTLVCRELLALRILQAGQGDQLPVAFEFRMFWYRGELAGVGRYWLDGPMYSATPAEMAALLSTARTATQRLNVPFLVVDVAQTAAGHWVVIECNDAQESGYAGVSAVALWQRMIKIEKNGF</sequence>
<name>A0ABQ2D1J2_9DEIO</name>
<dbReference type="InterPro" id="IPR025643">
    <property type="entry name" value="R2K_3"/>
</dbReference>